<evidence type="ECO:0000313" key="2">
    <source>
        <dbReference type="EMBL" id="QYZ79076.1"/>
    </source>
</evidence>
<keyword evidence="3" id="KW-1185">Reference proteome</keyword>
<proteinExistence type="predicted"/>
<protein>
    <submittedName>
        <fullName evidence="2">Uncharacterized protein</fullName>
    </submittedName>
</protein>
<gene>
    <name evidence="2" type="ORF">E2N92_06350</name>
</gene>
<organism evidence="2 3">
    <name type="scientific">Methanofollis formosanus</name>
    <dbReference type="NCBI Taxonomy" id="299308"/>
    <lineage>
        <taxon>Archaea</taxon>
        <taxon>Methanobacteriati</taxon>
        <taxon>Methanobacteriota</taxon>
        <taxon>Stenosarchaea group</taxon>
        <taxon>Methanomicrobia</taxon>
        <taxon>Methanomicrobiales</taxon>
        <taxon>Methanomicrobiaceae</taxon>
        <taxon>Methanofollis</taxon>
    </lineage>
</organism>
<dbReference type="KEGG" id="mfk:E2N92_06350"/>
<sequence>MHTPTAAPGTPTTKIGPGRQRPDHSGDASAICVSVLKVFGGFKPLCKHREIIIRIIFMVYHPLFITSAPL</sequence>
<evidence type="ECO:0000256" key="1">
    <source>
        <dbReference type="SAM" id="MobiDB-lite"/>
    </source>
</evidence>
<accession>A0A8G1A275</accession>
<name>A0A8G1A275_9EURY</name>
<dbReference type="EMBL" id="CP037968">
    <property type="protein sequence ID" value="QYZ79076.1"/>
    <property type="molecule type" value="Genomic_DNA"/>
</dbReference>
<dbReference type="RefSeq" id="WP_220682847.1">
    <property type="nucleotide sequence ID" value="NZ_CP037968.1"/>
</dbReference>
<dbReference type="AlphaFoldDB" id="A0A8G1A275"/>
<reference evidence="2" key="2">
    <citation type="submission" date="2019-03" db="EMBL/GenBank/DDBJ databases">
        <authorList>
            <person name="Chen S.-C."/>
            <person name="Wu S.-Y."/>
            <person name="Lai M.-C."/>
        </authorList>
    </citation>
    <scope>NUCLEOTIDE SEQUENCE</scope>
    <source>
        <strain evidence="2">ML15</strain>
    </source>
</reference>
<dbReference type="Proteomes" id="UP000826709">
    <property type="component" value="Chromosome"/>
</dbReference>
<feature type="region of interest" description="Disordered" evidence="1">
    <location>
        <begin position="1"/>
        <end position="26"/>
    </location>
</feature>
<feature type="compositionally biased region" description="Low complexity" evidence="1">
    <location>
        <begin position="1"/>
        <end position="18"/>
    </location>
</feature>
<reference evidence="2" key="1">
    <citation type="journal article" date="2005" name="Int. J. Syst. Evol. Microbiol.">
        <title>Methanofollis formosanus sp. nov., isolated from a fish pond.</title>
        <authorList>
            <person name="Wu S.Y."/>
            <person name="Chen S.C."/>
            <person name="Lai M.C."/>
        </authorList>
    </citation>
    <scope>NUCLEOTIDE SEQUENCE</scope>
    <source>
        <strain evidence="2">ML15</strain>
    </source>
</reference>
<evidence type="ECO:0000313" key="3">
    <source>
        <dbReference type="Proteomes" id="UP000826709"/>
    </source>
</evidence>